<dbReference type="PANTHER" id="PTHR37783:SF1">
    <property type="entry name" value="MEMBRANE PROTEIN, PUTATIVE (AFU_ORTHOLOGUE AFUA_1G04315)-RELATED"/>
    <property type="match status" value="1"/>
</dbReference>
<keyword evidence="1" id="KW-1133">Transmembrane helix</keyword>
<dbReference type="EMBL" id="MU860176">
    <property type="protein sequence ID" value="KAK4236706.1"/>
    <property type="molecule type" value="Genomic_DNA"/>
</dbReference>
<name>A0AAN7C776_9PEZI</name>
<dbReference type="Pfam" id="PF10615">
    <property type="entry name" value="DUF2470"/>
    <property type="match status" value="1"/>
</dbReference>
<reference evidence="3" key="2">
    <citation type="submission" date="2023-05" db="EMBL/GenBank/DDBJ databases">
        <authorList>
            <consortium name="Lawrence Berkeley National Laboratory"/>
            <person name="Steindorff A."/>
            <person name="Hensen N."/>
            <person name="Bonometti L."/>
            <person name="Westerberg I."/>
            <person name="Brannstrom I.O."/>
            <person name="Guillou S."/>
            <person name="Cros-Aarteil S."/>
            <person name="Calhoun S."/>
            <person name="Haridas S."/>
            <person name="Kuo A."/>
            <person name="Mondo S."/>
            <person name="Pangilinan J."/>
            <person name="Riley R."/>
            <person name="Labutti K."/>
            <person name="Andreopoulos B."/>
            <person name="Lipzen A."/>
            <person name="Chen C."/>
            <person name="Yanf M."/>
            <person name="Daum C."/>
            <person name="Ng V."/>
            <person name="Clum A."/>
            <person name="Ohm R."/>
            <person name="Martin F."/>
            <person name="Silar P."/>
            <person name="Natvig D."/>
            <person name="Lalanne C."/>
            <person name="Gautier V."/>
            <person name="Ament-Velasquez S.L."/>
            <person name="Kruys A."/>
            <person name="Hutchinson M.I."/>
            <person name="Powell A.J."/>
            <person name="Barry K."/>
            <person name="Miller A.N."/>
            <person name="Grigoriev I.V."/>
            <person name="Debuchy R."/>
            <person name="Gladieux P."/>
            <person name="Thoren M.H."/>
            <person name="Johannesson H."/>
        </authorList>
    </citation>
    <scope>NUCLEOTIDE SEQUENCE</scope>
    <source>
        <strain evidence="3">CBS 532.94</strain>
    </source>
</reference>
<gene>
    <name evidence="3" type="ORF">C8A03DRAFT_35358</name>
</gene>
<evidence type="ECO:0000313" key="3">
    <source>
        <dbReference type="EMBL" id="KAK4236706.1"/>
    </source>
</evidence>
<proteinExistence type="predicted"/>
<reference evidence="3" key="1">
    <citation type="journal article" date="2023" name="Mol. Phylogenet. Evol.">
        <title>Genome-scale phylogeny and comparative genomics of the fungal order Sordariales.</title>
        <authorList>
            <person name="Hensen N."/>
            <person name="Bonometti L."/>
            <person name="Westerberg I."/>
            <person name="Brannstrom I.O."/>
            <person name="Guillou S."/>
            <person name="Cros-Aarteil S."/>
            <person name="Calhoun S."/>
            <person name="Haridas S."/>
            <person name="Kuo A."/>
            <person name="Mondo S."/>
            <person name="Pangilinan J."/>
            <person name="Riley R."/>
            <person name="LaButti K."/>
            <person name="Andreopoulos B."/>
            <person name="Lipzen A."/>
            <person name="Chen C."/>
            <person name="Yan M."/>
            <person name="Daum C."/>
            <person name="Ng V."/>
            <person name="Clum A."/>
            <person name="Steindorff A."/>
            <person name="Ohm R.A."/>
            <person name="Martin F."/>
            <person name="Silar P."/>
            <person name="Natvig D.O."/>
            <person name="Lalanne C."/>
            <person name="Gautier V."/>
            <person name="Ament-Velasquez S.L."/>
            <person name="Kruys A."/>
            <person name="Hutchinson M.I."/>
            <person name="Powell A.J."/>
            <person name="Barry K."/>
            <person name="Miller A.N."/>
            <person name="Grigoriev I.V."/>
            <person name="Debuchy R."/>
            <person name="Gladieux P."/>
            <person name="Hiltunen Thoren M."/>
            <person name="Johannesson H."/>
        </authorList>
    </citation>
    <scope>NUCLEOTIDE SEQUENCE</scope>
    <source>
        <strain evidence="3">CBS 532.94</strain>
    </source>
</reference>
<dbReference type="InterPro" id="IPR037119">
    <property type="entry name" value="Haem_oxidase_HugZ-like_sf"/>
</dbReference>
<feature type="transmembrane region" description="Helical" evidence="1">
    <location>
        <begin position="143"/>
        <end position="164"/>
    </location>
</feature>
<evidence type="ECO:0000313" key="4">
    <source>
        <dbReference type="Proteomes" id="UP001303760"/>
    </source>
</evidence>
<keyword evidence="4" id="KW-1185">Reference proteome</keyword>
<dbReference type="InterPro" id="IPR019595">
    <property type="entry name" value="DUF2470"/>
</dbReference>
<dbReference type="AlphaFoldDB" id="A0AAN7C776"/>
<dbReference type="Proteomes" id="UP001303760">
    <property type="component" value="Unassembled WGS sequence"/>
</dbReference>
<dbReference type="Gene3D" id="3.20.180.10">
    <property type="entry name" value="PNP-oxidase-like"/>
    <property type="match status" value="1"/>
</dbReference>
<accession>A0AAN7C776</accession>
<sequence length="260" mass="29258">MSTNDEIPPAQKARTIAHMNKDHRRDMRHILQHFGSAPPAPPLPADDAADSEPLMVDITLTHFTIALPHFNNNATEYSIAFTPPLASWDERRSRLVEMTRAARAALGIPDPDSNPEEGNAGTNGANQSVVVNEYMPPRIPLDITIFSGVLFYYACFTAVQLGYFAPGTRASRIVEEVVRFPYGLAGFTWLVRTIFVPVLAIHVAETWWLERSRLRRFGVPRGSKVWWLWLGSVFIEGGMAFRRFDLVVDRLRGEKARKGL</sequence>
<dbReference type="PANTHER" id="PTHR37783">
    <property type="entry name" value="MEMBRANE PROTEIN, PUTATIVE (AFU_ORTHOLOGUE AFUA_1G04315)-RELATED"/>
    <property type="match status" value="1"/>
</dbReference>
<organism evidence="3 4">
    <name type="scientific">Achaetomium macrosporum</name>
    <dbReference type="NCBI Taxonomy" id="79813"/>
    <lineage>
        <taxon>Eukaryota</taxon>
        <taxon>Fungi</taxon>
        <taxon>Dikarya</taxon>
        <taxon>Ascomycota</taxon>
        <taxon>Pezizomycotina</taxon>
        <taxon>Sordariomycetes</taxon>
        <taxon>Sordariomycetidae</taxon>
        <taxon>Sordariales</taxon>
        <taxon>Chaetomiaceae</taxon>
        <taxon>Achaetomium</taxon>
    </lineage>
</organism>
<evidence type="ECO:0000256" key="1">
    <source>
        <dbReference type="SAM" id="Phobius"/>
    </source>
</evidence>
<feature type="transmembrane region" description="Helical" evidence="1">
    <location>
        <begin position="184"/>
        <end position="204"/>
    </location>
</feature>
<comment type="caution">
    <text evidence="3">The sequence shown here is derived from an EMBL/GenBank/DDBJ whole genome shotgun (WGS) entry which is preliminary data.</text>
</comment>
<protein>
    <recommendedName>
        <fullName evidence="2">DUF2470 domain-containing protein</fullName>
    </recommendedName>
</protein>
<evidence type="ECO:0000259" key="2">
    <source>
        <dbReference type="Pfam" id="PF10615"/>
    </source>
</evidence>
<keyword evidence="1" id="KW-0472">Membrane</keyword>
<feature type="transmembrane region" description="Helical" evidence="1">
    <location>
        <begin position="225"/>
        <end position="244"/>
    </location>
</feature>
<keyword evidence="1" id="KW-0812">Transmembrane</keyword>
<feature type="domain" description="DUF2470" evidence="2">
    <location>
        <begin position="12"/>
        <end position="98"/>
    </location>
</feature>